<feature type="compositionally biased region" description="Low complexity" evidence="1">
    <location>
        <begin position="416"/>
        <end position="443"/>
    </location>
</feature>
<feature type="compositionally biased region" description="Polar residues" evidence="1">
    <location>
        <begin position="450"/>
        <end position="463"/>
    </location>
</feature>
<accession>A0AAV9IXY6</accession>
<name>A0AAV9IXY6_CYACA</name>
<reference evidence="3 4" key="1">
    <citation type="submission" date="2022-07" db="EMBL/GenBank/DDBJ databases">
        <title>Genome-wide signatures of adaptation to extreme environments.</title>
        <authorList>
            <person name="Cho C.H."/>
            <person name="Yoon H.S."/>
        </authorList>
    </citation>
    <scope>NUCLEOTIDE SEQUENCE [LARGE SCALE GENOMIC DNA]</scope>
    <source>
        <strain evidence="3 4">DBV 063 E5</strain>
    </source>
</reference>
<evidence type="ECO:0000259" key="2">
    <source>
        <dbReference type="Pfam" id="PF07460"/>
    </source>
</evidence>
<evidence type="ECO:0000313" key="3">
    <source>
        <dbReference type="EMBL" id="KAK4537142.1"/>
    </source>
</evidence>
<feature type="domain" description="Nuclease associated modular" evidence="2">
    <location>
        <begin position="243"/>
        <end position="257"/>
    </location>
</feature>
<evidence type="ECO:0000256" key="1">
    <source>
        <dbReference type="SAM" id="MobiDB-lite"/>
    </source>
</evidence>
<keyword evidence="4" id="KW-1185">Reference proteome</keyword>
<organism evidence="3 4">
    <name type="scientific">Cyanidium caldarium</name>
    <name type="common">Red alga</name>
    <dbReference type="NCBI Taxonomy" id="2771"/>
    <lineage>
        <taxon>Eukaryota</taxon>
        <taxon>Rhodophyta</taxon>
        <taxon>Bangiophyceae</taxon>
        <taxon>Cyanidiales</taxon>
        <taxon>Cyanidiaceae</taxon>
        <taxon>Cyanidium</taxon>
    </lineage>
</organism>
<dbReference type="Proteomes" id="UP001301350">
    <property type="component" value="Unassembled WGS sequence"/>
</dbReference>
<protein>
    <recommendedName>
        <fullName evidence="2">Nuclease associated modular domain-containing protein</fullName>
    </recommendedName>
</protein>
<comment type="caution">
    <text evidence="3">The sequence shown here is derived from an EMBL/GenBank/DDBJ whole genome shotgun (WGS) entry which is preliminary data.</text>
</comment>
<feature type="region of interest" description="Disordered" evidence="1">
    <location>
        <begin position="1"/>
        <end position="64"/>
    </location>
</feature>
<feature type="region of interest" description="Disordered" evidence="1">
    <location>
        <begin position="396"/>
        <end position="464"/>
    </location>
</feature>
<dbReference type="InterPro" id="IPR003611">
    <property type="entry name" value="NUMOD3"/>
</dbReference>
<proteinExistence type="predicted"/>
<sequence length="521" mass="57558">MAARRLIPSGVEAKADGDMSEAQFVPEETTRGDADAWVGGRQRRRRCRGAGHNSRSRPGNEDFQGRRWTSHLGYDRVMAAAFTGCGVWGRLSVSGRRASLPPWASDGSGFTSASTLRVLALPSTATTDNVAADPVFPSSCPAQRSRRRRSPTARLCSVGMLAHSEETGPAQRDRPARRKYNRRTKDEFFLLLPRKPQSHHLARFLVPFMVSDAFTTENILAVVLVATLLRVDRRLLSERPPRSPETRAKISRALSGHVRSELFRQRISERMRGRKLSEAHRLHLRQALTGEKNPLYGRRRTPEERRRIAEGVRRALIARAQTLGLTDHITADGRVKMPRREWTGTKLERNVRLAILRRRLHSELDREVDAHIQLANSRPFTKEEIERLHAMVDERHQRGGSGGDGEPLDAVEGAVSPSSSSSSSSSVSAETSPPSPNASPASDSAHRNGQGANSSPVERTSGNAKVPCATCRGDGVLPCSACVQRFGMRSNRCPQCRGSGIEFCRACDGTGYAMRSVTQRR</sequence>
<gene>
    <name evidence="3" type="ORF">CDCA_CDCA11G3167</name>
</gene>
<dbReference type="EMBL" id="JANCYW010000011">
    <property type="protein sequence ID" value="KAK4537142.1"/>
    <property type="molecule type" value="Genomic_DNA"/>
</dbReference>
<dbReference type="Pfam" id="PF07460">
    <property type="entry name" value="NUMOD3"/>
    <property type="match status" value="2"/>
</dbReference>
<dbReference type="AlphaFoldDB" id="A0AAV9IXY6"/>
<dbReference type="GO" id="GO:0003677">
    <property type="term" value="F:DNA binding"/>
    <property type="evidence" value="ECO:0007669"/>
    <property type="project" value="InterPro"/>
</dbReference>
<feature type="domain" description="Nuclease associated modular" evidence="2">
    <location>
        <begin position="273"/>
        <end position="309"/>
    </location>
</feature>
<evidence type="ECO:0000313" key="4">
    <source>
        <dbReference type="Proteomes" id="UP001301350"/>
    </source>
</evidence>